<dbReference type="EMBL" id="BARS01021364">
    <property type="protein sequence ID" value="GAG02744.1"/>
    <property type="molecule type" value="Genomic_DNA"/>
</dbReference>
<sequence length="36" mass="4384">IFKEHIQEFADTYEQGLFPYVWTVPSGTYQEEYPNR</sequence>
<accession>X0UA81</accession>
<gene>
    <name evidence="1" type="ORF">S01H1_34319</name>
</gene>
<organism evidence="1">
    <name type="scientific">marine sediment metagenome</name>
    <dbReference type="NCBI Taxonomy" id="412755"/>
    <lineage>
        <taxon>unclassified sequences</taxon>
        <taxon>metagenomes</taxon>
        <taxon>ecological metagenomes</taxon>
    </lineage>
</organism>
<name>X0UA81_9ZZZZ</name>
<evidence type="ECO:0000313" key="1">
    <source>
        <dbReference type="EMBL" id="GAG02744.1"/>
    </source>
</evidence>
<protein>
    <submittedName>
        <fullName evidence="1">Uncharacterized protein</fullName>
    </submittedName>
</protein>
<proteinExistence type="predicted"/>
<comment type="caution">
    <text evidence="1">The sequence shown here is derived from an EMBL/GenBank/DDBJ whole genome shotgun (WGS) entry which is preliminary data.</text>
</comment>
<reference evidence="1" key="1">
    <citation type="journal article" date="2014" name="Front. Microbiol.">
        <title>High frequency of phylogenetically diverse reductive dehalogenase-homologous genes in deep subseafloor sedimentary metagenomes.</title>
        <authorList>
            <person name="Kawai M."/>
            <person name="Futagami T."/>
            <person name="Toyoda A."/>
            <person name="Takaki Y."/>
            <person name="Nishi S."/>
            <person name="Hori S."/>
            <person name="Arai W."/>
            <person name="Tsubouchi T."/>
            <person name="Morono Y."/>
            <person name="Uchiyama I."/>
            <person name="Ito T."/>
            <person name="Fujiyama A."/>
            <person name="Inagaki F."/>
            <person name="Takami H."/>
        </authorList>
    </citation>
    <scope>NUCLEOTIDE SEQUENCE</scope>
    <source>
        <strain evidence="1">Expedition CK06-06</strain>
    </source>
</reference>
<feature type="non-terminal residue" evidence="1">
    <location>
        <position position="1"/>
    </location>
</feature>
<dbReference type="AlphaFoldDB" id="X0UA81"/>